<reference evidence="1 2" key="1">
    <citation type="submission" date="2018-11" db="EMBL/GenBank/DDBJ databases">
        <title>Complete genome sequence of Nocardioides baekrokdamisoli strain KCTC 39748.</title>
        <authorList>
            <person name="Kang S.W."/>
            <person name="Lee K.C."/>
            <person name="Kim K.K."/>
            <person name="Kim J.S."/>
            <person name="Kim D.S."/>
            <person name="Ko S.H."/>
            <person name="Yang S.H."/>
            <person name="Shin Y.K."/>
            <person name="Lee J.S."/>
        </authorList>
    </citation>
    <scope>NUCLEOTIDE SEQUENCE [LARGE SCALE GENOMIC DNA]</scope>
    <source>
        <strain evidence="1 2">KCTC 39748</strain>
    </source>
</reference>
<accession>A0A3G9J016</accession>
<dbReference type="EMBL" id="AP019307">
    <property type="protein sequence ID" value="BBH17953.1"/>
    <property type="molecule type" value="Genomic_DNA"/>
</dbReference>
<gene>
    <name evidence="1" type="ORF">Back2_22400</name>
</gene>
<name>A0A3G9J016_9ACTN</name>
<dbReference type="AlphaFoldDB" id="A0A3G9J016"/>
<evidence type="ECO:0000313" key="1">
    <source>
        <dbReference type="EMBL" id="BBH17953.1"/>
    </source>
</evidence>
<sequence>MTLGSTTLTVAANASRTSQTVTAELVTDQKLHCPTGGGDAGAMAIFSSDAADAPKTVTYTVTGADGNAVSAAHKAHPHYLGCFGSPQAFSGYTDGRTSRSVFVASDGLYEAALLPCGSVDTKPCFTFAESGGTVTLTIHAGPGDPKVTP</sequence>
<organism evidence="1 2">
    <name type="scientific">Nocardioides baekrokdamisoli</name>
    <dbReference type="NCBI Taxonomy" id="1804624"/>
    <lineage>
        <taxon>Bacteria</taxon>
        <taxon>Bacillati</taxon>
        <taxon>Actinomycetota</taxon>
        <taxon>Actinomycetes</taxon>
        <taxon>Propionibacteriales</taxon>
        <taxon>Nocardioidaceae</taxon>
        <taxon>Nocardioides</taxon>
    </lineage>
</organism>
<evidence type="ECO:0000313" key="2">
    <source>
        <dbReference type="Proteomes" id="UP000271573"/>
    </source>
</evidence>
<proteinExistence type="predicted"/>
<dbReference type="KEGG" id="nbe:Back2_22400"/>
<protein>
    <submittedName>
        <fullName evidence="1">Uncharacterized protein</fullName>
    </submittedName>
</protein>
<keyword evidence="2" id="KW-1185">Reference proteome</keyword>
<dbReference type="Proteomes" id="UP000271573">
    <property type="component" value="Chromosome"/>
</dbReference>